<dbReference type="AlphaFoldDB" id="A0A9N9PTZ6"/>
<name>A0A9N9PTZ6_9HELO</name>
<proteinExistence type="predicted"/>
<feature type="signal peptide" evidence="1">
    <location>
        <begin position="1"/>
        <end position="20"/>
    </location>
</feature>
<dbReference type="Proteomes" id="UP000696280">
    <property type="component" value="Unassembled WGS sequence"/>
</dbReference>
<gene>
    <name evidence="2" type="ORF">HYFRA_00010981</name>
</gene>
<dbReference type="EMBL" id="CAJVRL010000065">
    <property type="protein sequence ID" value="CAG8955715.1"/>
    <property type="molecule type" value="Genomic_DNA"/>
</dbReference>
<evidence type="ECO:0000313" key="2">
    <source>
        <dbReference type="EMBL" id="CAG8955715.1"/>
    </source>
</evidence>
<accession>A0A9N9PTZ6</accession>
<organism evidence="2 3">
    <name type="scientific">Hymenoscyphus fraxineus</name>
    <dbReference type="NCBI Taxonomy" id="746836"/>
    <lineage>
        <taxon>Eukaryota</taxon>
        <taxon>Fungi</taxon>
        <taxon>Dikarya</taxon>
        <taxon>Ascomycota</taxon>
        <taxon>Pezizomycotina</taxon>
        <taxon>Leotiomycetes</taxon>
        <taxon>Helotiales</taxon>
        <taxon>Helotiaceae</taxon>
        <taxon>Hymenoscyphus</taxon>
    </lineage>
</organism>
<keyword evidence="1" id="KW-0732">Signal</keyword>
<feature type="chain" id="PRO_5040395856" evidence="1">
    <location>
        <begin position="21"/>
        <end position="69"/>
    </location>
</feature>
<protein>
    <submittedName>
        <fullName evidence="2">Uncharacterized protein</fullName>
    </submittedName>
</protein>
<sequence>MKFFTLVVSLSLASVSIAAAVPALEGLIERRQAPPGSLPFGQCETLCSGRPVTKCVGVGNNGNVEYGCA</sequence>
<keyword evidence="3" id="KW-1185">Reference proteome</keyword>
<evidence type="ECO:0000313" key="3">
    <source>
        <dbReference type="Proteomes" id="UP000696280"/>
    </source>
</evidence>
<reference evidence="2" key="1">
    <citation type="submission" date="2021-07" db="EMBL/GenBank/DDBJ databases">
        <authorList>
            <person name="Durling M."/>
        </authorList>
    </citation>
    <scope>NUCLEOTIDE SEQUENCE</scope>
</reference>
<evidence type="ECO:0000256" key="1">
    <source>
        <dbReference type="SAM" id="SignalP"/>
    </source>
</evidence>
<comment type="caution">
    <text evidence="2">The sequence shown here is derived from an EMBL/GenBank/DDBJ whole genome shotgun (WGS) entry which is preliminary data.</text>
</comment>